<evidence type="ECO:0000313" key="1">
    <source>
        <dbReference type="EMBL" id="OEH94240.1"/>
    </source>
</evidence>
<evidence type="ECO:0000313" key="2">
    <source>
        <dbReference type="Proteomes" id="UP000095209"/>
    </source>
</evidence>
<sequence length="93" mass="10852">MSCDNCNFGPAEISIEKTTTQRRINVDDRVNVEYFTETGWIDVEKCVCFRVPRILDLRTDVAELFIEKKLPYSYMVLGTAYQELFSEGDEKEK</sequence>
<reference evidence="1 2" key="1">
    <citation type="submission" date="2016-08" db="EMBL/GenBank/DDBJ databases">
        <title>Genome of Bacillus solimangrovi GH2-4.</title>
        <authorList>
            <person name="Lim S."/>
            <person name="Kim B.-C."/>
        </authorList>
    </citation>
    <scope>NUCLEOTIDE SEQUENCE [LARGE SCALE GENOMIC DNA]</scope>
    <source>
        <strain evidence="1 2">GH2-4</strain>
    </source>
</reference>
<dbReference type="AlphaFoldDB" id="A0A1E5LJI1"/>
<comment type="caution">
    <text evidence="1">The sequence shown here is derived from an EMBL/GenBank/DDBJ whole genome shotgun (WGS) entry which is preliminary data.</text>
</comment>
<dbReference type="EMBL" id="MJEH01000004">
    <property type="protein sequence ID" value="OEH94240.1"/>
    <property type="molecule type" value="Genomic_DNA"/>
</dbReference>
<gene>
    <name evidence="1" type="ORF">BFG57_09330</name>
</gene>
<proteinExistence type="predicted"/>
<name>A0A1E5LJI1_9BACI</name>
<dbReference type="Proteomes" id="UP000095209">
    <property type="component" value="Unassembled WGS sequence"/>
</dbReference>
<keyword evidence="2" id="KW-1185">Reference proteome</keyword>
<dbReference type="OrthoDB" id="9776217at2"/>
<dbReference type="RefSeq" id="WP_069715803.1">
    <property type="nucleotide sequence ID" value="NZ_MJEH01000004.1"/>
</dbReference>
<accession>A0A1E5LJI1</accession>
<protein>
    <submittedName>
        <fullName evidence="1">Uncharacterized protein</fullName>
    </submittedName>
</protein>
<organism evidence="1 2">
    <name type="scientific">Bacillus solimangrovi</name>
    <dbReference type="NCBI Taxonomy" id="1305675"/>
    <lineage>
        <taxon>Bacteria</taxon>
        <taxon>Bacillati</taxon>
        <taxon>Bacillota</taxon>
        <taxon>Bacilli</taxon>
        <taxon>Bacillales</taxon>
        <taxon>Bacillaceae</taxon>
        <taxon>Bacillus</taxon>
    </lineage>
</organism>